<dbReference type="Gene3D" id="3.60.21.10">
    <property type="match status" value="1"/>
</dbReference>
<dbReference type="OrthoDB" id="9782710at2"/>
<dbReference type="AlphaFoldDB" id="A0A4R1BQS4"/>
<protein>
    <recommendedName>
        <fullName evidence="3">YmdB family metallophosphoesterase</fullName>
    </recommendedName>
</protein>
<evidence type="ECO:0000313" key="1">
    <source>
        <dbReference type="EMBL" id="TCJ19928.1"/>
    </source>
</evidence>
<reference evidence="1 2" key="1">
    <citation type="submission" date="2019-03" db="EMBL/GenBank/DDBJ databases">
        <title>Whole genome sequence of a novel Rubrobacter taiwanensis strain, isolated from Yellowstone National Park.</title>
        <authorList>
            <person name="Freed S."/>
            <person name="Ramaley R.F."/>
            <person name="Kyndt J.A."/>
        </authorList>
    </citation>
    <scope>NUCLEOTIDE SEQUENCE [LARGE SCALE GENOMIC DNA]</scope>
    <source>
        <strain evidence="1 2">Yellowstone</strain>
    </source>
</reference>
<name>A0A4R1BQS4_9ACTN</name>
<sequence length="257" mass="26649">MNVIFIGDIVGPGAVDYLARRLPPLREEHGADLVVANAENCLVSGSEVWSGFGMSVELVERLFAAGVDVITGGNHSWDGPHSETVLEHPRVLRPHNVPAGTPGKGILSLEVTGEPVSVINLAGASAVPEALPAYKSWLAARPRGTAIVDFHSESPLEKQAFAFAVDGEAAAVLGTHTHEPTLPLHLLPRGTALVTDVGMTGPSGGLAGIDPGQFVARLKGEDPATPDSLRLAPGPITLGAVLLSIEDGRTSGLERLS</sequence>
<proteinExistence type="predicted"/>
<dbReference type="RefSeq" id="WP_132688265.1">
    <property type="nucleotide sequence ID" value="NZ_SKBU01000006.1"/>
</dbReference>
<dbReference type="SUPFAM" id="SSF56300">
    <property type="entry name" value="Metallo-dependent phosphatases"/>
    <property type="match status" value="1"/>
</dbReference>
<comment type="caution">
    <text evidence="1">The sequence shown here is derived from an EMBL/GenBank/DDBJ whole genome shotgun (WGS) entry which is preliminary data.</text>
</comment>
<dbReference type="InterPro" id="IPR005235">
    <property type="entry name" value="YmdB-like"/>
</dbReference>
<evidence type="ECO:0008006" key="3">
    <source>
        <dbReference type="Google" id="ProtNLM"/>
    </source>
</evidence>
<dbReference type="EMBL" id="SKBU01000006">
    <property type="protein sequence ID" value="TCJ19928.1"/>
    <property type="molecule type" value="Genomic_DNA"/>
</dbReference>
<dbReference type="PANTHER" id="PTHR36303">
    <property type="entry name" value="2',3'-CYCLIC-NUCLEOTIDE 2'-PHOSPHODIESTERASE"/>
    <property type="match status" value="1"/>
</dbReference>
<dbReference type="Pfam" id="PF13277">
    <property type="entry name" value="YmdB"/>
    <property type="match status" value="1"/>
</dbReference>
<dbReference type="InterPro" id="IPR029052">
    <property type="entry name" value="Metallo-depent_PP-like"/>
</dbReference>
<evidence type="ECO:0000313" key="2">
    <source>
        <dbReference type="Proteomes" id="UP000295244"/>
    </source>
</evidence>
<keyword evidence="2" id="KW-1185">Reference proteome</keyword>
<dbReference type="Proteomes" id="UP000295244">
    <property type="component" value="Unassembled WGS sequence"/>
</dbReference>
<dbReference type="GO" id="GO:0004113">
    <property type="term" value="F:2',3'-cyclic-nucleotide 3'-phosphodiesterase activity"/>
    <property type="evidence" value="ECO:0007669"/>
    <property type="project" value="TreeGrafter"/>
</dbReference>
<accession>A0A4R1BQS4</accession>
<gene>
    <name evidence="1" type="ORF">E0L93_02965</name>
</gene>
<organism evidence="1 2">
    <name type="scientific">Rubrobacter taiwanensis</name>
    <dbReference type="NCBI Taxonomy" id="185139"/>
    <lineage>
        <taxon>Bacteria</taxon>
        <taxon>Bacillati</taxon>
        <taxon>Actinomycetota</taxon>
        <taxon>Rubrobacteria</taxon>
        <taxon>Rubrobacterales</taxon>
        <taxon>Rubrobacteraceae</taxon>
        <taxon>Rubrobacter</taxon>
    </lineage>
</organism>
<dbReference type="PANTHER" id="PTHR36303:SF1">
    <property type="entry name" value="2',3'-CYCLIC-NUCLEOTIDE 2'-PHOSPHODIESTERASE"/>
    <property type="match status" value="1"/>
</dbReference>